<name>A0A6C0HM41_9ZZZZ</name>
<feature type="transmembrane region" description="Helical" evidence="1">
    <location>
        <begin position="68"/>
        <end position="90"/>
    </location>
</feature>
<dbReference type="AlphaFoldDB" id="A0A6C0HM41"/>
<dbReference type="EMBL" id="MN739988">
    <property type="protein sequence ID" value="QHT81712.1"/>
    <property type="molecule type" value="Genomic_DNA"/>
</dbReference>
<evidence type="ECO:0000313" key="2">
    <source>
        <dbReference type="EMBL" id="QHT81712.1"/>
    </source>
</evidence>
<feature type="transmembrane region" description="Helical" evidence="1">
    <location>
        <begin position="33"/>
        <end position="56"/>
    </location>
</feature>
<proteinExistence type="predicted"/>
<keyword evidence="1" id="KW-0472">Membrane</keyword>
<accession>A0A6C0HM41</accession>
<protein>
    <submittedName>
        <fullName evidence="2">Uncharacterized protein</fullName>
    </submittedName>
</protein>
<sequence>MATITEAYNAIPHTTLSYQQKQKQLHKEQPTSYFTPIFIVIAICIAIAGMVAIQFVDRLFADNEFRNLMRMFCITIMVNIVIFIFLIMSFTHVKSTPGQQGPRGNKGPQGYLGTDGSLSMCGNTVLRASDVRKRIRESTNLDLTPPTIVE</sequence>
<keyword evidence="1" id="KW-0812">Transmembrane</keyword>
<keyword evidence="1" id="KW-1133">Transmembrane helix</keyword>
<organism evidence="2">
    <name type="scientific">viral metagenome</name>
    <dbReference type="NCBI Taxonomy" id="1070528"/>
    <lineage>
        <taxon>unclassified sequences</taxon>
        <taxon>metagenomes</taxon>
        <taxon>organismal metagenomes</taxon>
    </lineage>
</organism>
<evidence type="ECO:0000256" key="1">
    <source>
        <dbReference type="SAM" id="Phobius"/>
    </source>
</evidence>
<reference evidence="2" key="1">
    <citation type="journal article" date="2020" name="Nature">
        <title>Giant virus diversity and host interactions through global metagenomics.</title>
        <authorList>
            <person name="Schulz F."/>
            <person name="Roux S."/>
            <person name="Paez-Espino D."/>
            <person name="Jungbluth S."/>
            <person name="Walsh D.A."/>
            <person name="Denef V.J."/>
            <person name="McMahon K.D."/>
            <person name="Konstantinidis K.T."/>
            <person name="Eloe-Fadrosh E.A."/>
            <person name="Kyrpides N.C."/>
            <person name="Woyke T."/>
        </authorList>
    </citation>
    <scope>NUCLEOTIDE SEQUENCE</scope>
    <source>
        <strain evidence="2">GVMAG-M-3300023184-13</strain>
    </source>
</reference>